<dbReference type="Proteomes" id="UP001430953">
    <property type="component" value="Unassembled WGS sequence"/>
</dbReference>
<evidence type="ECO:0000313" key="3">
    <source>
        <dbReference type="Proteomes" id="UP001430953"/>
    </source>
</evidence>
<feature type="compositionally biased region" description="Basic and acidic residues" evidence="1">
    <location>
        <begin position="62"/>
        <end position="97"/>
    </location>
</feature>
<feature type="compositionally biased region" description="Basic and acidic residues" evidence="1">
    <location>
        <begin position="9"/>
        <end position="23"/>
    </location>
</feature>
<evidence type="ECO:0000313" key="2">
    <source>
        <dbReference type="EMBL" id="KAL0129562.1"/>
    </source>
</evidence>
<accession>A0AAW2GQL2</accession>
<dbReference type="EMBL" id="JADYXP020000002">
    <property type="protein sequence ID" value="KAL0129562.1"/>
    <property type="molecule type" value="Genomic_DNA"/>
</dbReference>
<evidence type="ECO:0000256" key="1">
    <source>
        <dbReference type="SAM" id="MobiDB-lite"/>
    </source>
</evidence>
<name>A0AAW2GQL2_9HYME</name>
<feature type="region of interest" description="Disordered" evidence="1">
    <location>
        <begin position="57"/>
        <end position="97"/>
    </location>
</feature>
<keyword evidence="3" id="KW-1185">Reference proteome</keyword>
<feature type="region of interest" description="Disordered" evidence="1">
    <location>
        <begin position="1"/>
        <end position="24"/>
    </location>
</feature>
<sequence>MRRGRGRERRNSYTERTSTELEPFRSGTIRRGIPAHIELGIPRTCPAMCSQSISTYLPAHPEYLHESTGVKRAERRENERRENRERERERARESRVE</sequence>
<organism evidence="2 3">
    <name type="scientific">Cardiocondyla obscurior</name>
    <dbReference type="NCBI Taxonomy" id="286306"/>
    <lineage>
        <taxon>Eukaryota</taxon>
        <taxon>Metazoa</taxon>
        <taxon>Ecdysozoa</taxon>
        <taxon>Arthropoda</taxon>
        <taxon>Hexapoda</taxon>
        <taxon>Insecta</taxon>
        <taxon>Pterygota</taxon>
        <taxon>Neoptera</taxon>
        <taxon>Endopterygota</taxon>
        <taxon>Hymenoptera</taxon>
        <taxon>Apocrita</taxon>
        <taxon>Aculeata</taxon>
        <taxon>Formicoidea</taxon>
        <taxon>Formicidae</taxon>
        <taxon>Myrmicinae</taxon>
        <taxon>Cardiocondyla</taxon>
    </lineage>
</organism>
<gene>
    <name evidence="2" type="ORF">PUN28_001669</name>
</gene>
<dbReference type="AlphaFoldDB" id="A0AAW2GQL2"/>
<reference evidence="2 3" key="1">
    <citation type="submission" date="2023-03" db="EMBL/GenBank/DDBJ databases">
        <title>High recombination rates correlate with genetic variation in Cardiocondyla obscurior ants.</title>
        <authorList>
            <person name="Errbii M."/>
        </authorList>
    </citation>
    <scope>NUCLEOTIDE SEQUENCE [LARGE SCALE GENOMIC DNA]</scope>
    <source>
        <strain evidence="2">Alpha-2009</strain>
        <tissue evidence="2">Whole body</tissue>
    </source>
</reference>
<proteinExistence type="predicted"/>
<protein>
    <submittedName>
        <fullName evidence="2">Uncharacterized protein</fullName>
    </submittedName>
</protein>
<comment type="caution">
    <text evidence="2">The sequence shown here is derived from an EMBL/GenBank/DDBJ whole genome shotgun (WGS) entry which is preliminary data.</text>
</comment>